<dbReference type="PROSITE" id="PS50948">
    <property type="entry name" value="PAN"/>
    <property type="match status" value="1"/>
</dbReference>
<keyword evidence="4" id="KW-0732">Signal</keyword>
<evidence type="ECO:0000313" key="14">
    <source>
        <dbReference type="EMBL" id="CAI0458822.1"/>
    </source>
</evidence>
<accession>A0AAV0NKA1</accession>
<keyword evidence="2" id="KW-0808">Transferase</keyword>
<evidence type="ECO:0000259" key="12">
    <source>
        <dbReference type="PROSITE" id="PS50011"/>
    </source>
</evidence>
<evidence type="ECO:0000256" key="2">
    <source>
        <dbReference type="ARBA" id="ARBA00022679"/>
    </source>
</evidence>
<evidence type="ECO:0000259" key="13">
    <source>
        <dbReference type="PROSITE" id="PS50948"/>
    </source>
</evidence>
<dbReference type="Pfam" id="PF00954">
    <property type="entry name" value="S_locus_glycop"/>
    <property type="match status" value="1"/>
</dbReference>
<feature type="domain" description="Apple" evidence="13">
    <location>
        <begin position="111"/>
        <end position="181"/>
    </location>
</feature>
<dbReference type="InterPro" id="IPR017441">
    <property type="entry name" value="Protein_kinase_ATP_BS"/>
</dbReference>
<keyword evidence="8 11" id="KW-0472">Membrane</keyword>
<feature type="binding site" evidence="10">
    <location>
        <position position="282"/>
    </location>
    <ligand>
        <name>ATP</name>
        <dbReference type="ChEBI" id="CHEBI:30616"/>
    </ligand>
</feature>
<dbReference type="SMART" id="SM00473">
    <property type="entry name" value="PAN_AP"/>
    <property type="match status" value="1"/>
</dbReference>
<dbReference type="InterPro" id="IPR003609">
    <property type="entry name" value="Pan_app"/>
</dbReference>
<evidence type="ECO:0000256" key="11">
    <source>
        <dbReference type="SAM" id="Phobius"/>
    </source>
</evidence>
<dbReference type="Gene3D" id="1.10.510.10">
    <property type="entry name" value="Transferase(Phosphotransferase) domain 1"/>
    <property type="match status" value="1"/>
</dbReference>
<dbReference type="PROSITE" id="PS00107">
    <property type="entry name" value="PROTEIN_KINASE_ATP"/>
    <property type="match status" value="1"/>
</dbReference>
<dbReference type="PROSITE" id="PS50011">
    <property type="entry name" value="PROTEIN_KINASE_DOM"/>
    <property type="match status" value="1"/>
</dbReference>
<dbReference type="Pfam" id="PF08276">
    <property type="entry name" value="PAN_2"/>
    <property type="match status" value="1"/>
</dbReference>
<dbReference type="Proteomes" id="UP001154282">
    <property type="component" value="Unassembled WGS sequence"/>
</dbReference>
<dbReference type="SUPFAM" id="SSF56112">
    <property type="entry name" value="Protein kinase-like (PK-like)"/>
    <property type="match status" value="1"/>
</dbReference>
<dbReference type="GO" id="GO:0004672">
    <property type="term" value="F:protein kinase activity"/>
    <property type="evidence" value="ECO:0007669"/>
    <property type="project" value="InterPro"/>
</dbReference>
<evidence type="ECO:0000256" key="6">
    <source>
        <dbReference type="ARBA" id="ARBA00022840"/>
    </source>
</evidence>
<feature type="transmembrane region" description="Helical" evidence="11">
    <location>
        <begin position="197"/>
        <end position="219"/>
    </location>
</feature>
<protein>
    <submittedName>
        <fullName evidence="14">Uncharacterized protein</fullName>
    </submittedName>
</protein>
<keyword evidence="7 11" id="KW-1133">Transmembrane helix</keyword>
<evidence type="ECO:0000256" key="9">
    <source>
        <dbReference type="ARBA" id="ARBA00023157"/>
    </source>
</evidence>
<dbReference type="CDD" id="cd01098">
    <property type="entry name" value="PAN_AP_plant"/>
    <property type="match status" value="1"/>
</dbReference>
<comment type="caution">
    <text evidence="14">The sequence shown here is derived from an EMBL/GenBank/DDBJ whole genome shotgun (WGS) entry which is preliminary data.</text>
</comment>
<dbReference type="InterPro" id="IPR001245">
    <property type="entry name" value="Ser-Thr/Tyr_kinase_cat_dom"/>
</dbReference>
<evidence type="ECO:0000256" key="3">
    <source>
        <dbReference type="ARBA" id="ARBA00022692"/>
    </source>
</evidence>
<dbReference type="PANTHER" id="PTHR47974">
    <property type="entry name" value="OS07G0415500 PROTEIN"/>
    <property type="match status" value="1"/>
</dbReference>
<dbReference type="Pfam" id="PF07714">
    <property type="entry name" value="PK_Tyr_Ser-Thr"/>
    <property type="match status" value="1"/>
</dbReference>
<dbReference type="InterPro" id="IPR000719">
    <property type="entry name" value="Prot_kinase_dom"/>
</dbReference>
<evidence type="ECO:0000256" key="10">
    <source>
        <dbReference type="PROSITE-ProRule" id="PRU10141"/>
    </source>
</evidence>
<dbReference type="GO" id="GO:0048544">
    <property type="term" value="P:recognition of pollen"/>
    <property type="evidence" value="ECO:0007669"/>
    <property type="project" value="InterPro"/>
</dbReference>
<name>A0AAV0NKA1_9ROSI</name>
<dbReference type="PANTHER" id="PTHR47974:SF19">
    <property type="entry name" value="RECEPTOR-LIKE SERINE_THREONINE-PROTEIN KINASE"/>
    <property type="match status" value="1"/>
</dbReference>
<reference evidence="14" key="1">
    <citation type="submission" date="2022-08" db="EMBL/GenBank/DDBJ databases">
        <authorList>
            <person name="Gutierrez-Valencia J."/>
        </authorList>
    </citation>
    <scope>NUCLEOTIDE SEQUENCE</scope>
</reference>
<keyword evidence="15" id="KW-1185">Reference proteome</keyword>
<dbReference type="FunFam" id="3.30.200.20:FF:000178">
    <property type="entry name" value="serine/threonine-protein kinase PBS1-like"/>
    <property type="match status" value="1"/>
</dbReference>
<evidence type="ECO:0000313" key="15">
    <source>
        <dbReference type="Proteomes" id="UP001154282"/>
    </source>
</evidence>
<dbReference type="GO" id="GO:0016020">
    <property type="term" value="C:membrane"/>
    <property type="evidence" value="ECO:0007669"/>
    <property type="project" value="UniProtKB-SubCell"/>
</dbReference>
<dbReference type="InterPro" id="IPR011009">
    <property type="entry name" value="Kinase-like_dom_sf"/>
</dbReference>
<keyword evidence="5 10" id="KW-0547">Nucleotide-binding</keyword>
<feature type="domain" description="Protein kinase" evidence="12">
    <location>
        <begin position="253"/>
        <end position="379"/>
    </location>
</feature>
<gene>
    <name evidence="14" type="ORF">LITE_LOCUS33712</name>
</gene>
<organism evidence="14 15">
    <name type="scientific">Linum tenue</name>
    <dbReference type="NCBI Taxonomy" id="586396"/>
    <lineage>
        <taxon>Eukaryota</taxon>
        <taxon>Viridiplantae</taxon>
        <taxon>Streptophyta</taxon>
        <taxon>Embryophyta</taxon>
        <taxon>Tracheophyta</taxon>
        <taxon>Spermatophyta</taxon>
        <taxon>Magnoliopsida</taxon>
        <taxon>eudicotyledons</taxon>
        <taxon>Gunneridae</taxon>
        <taxon>Pentapetalae</taxon>
        <taxon>rosids</taxon>
        <taxon>fabids</taxon>
        <taxon>Malpighiales</taxon>
        <taxon>Linaceae</taxon>
        <taxon>Linum</taxon>
    </lineage>
</organism>
<evidence type="ECO:0000256" key="7">
    <source>
        <dbReference type="ARBA" id="ARBA00022989"/>
    </source>
</evidence>
<evidence type="ECO:0000256" key="1">
    <source>
        <dbReference type="ARBA" id="ARBA00004167"/>
    </source>
</evidence>
<dbReference type="Gene3D" id="3.30.200.20">
    <property type="entry name" value="Phosphorylase Kinase, domain 1"/>
    <property type="match status" value="1"/>
</dbReference>
<dbReference type="AlphaFoldDB" id="A0AAV0NKA1"/>
<evidence type="ECO:0000256" key="8">
    <source>
        <dbReference type="ARBA" id="ARBA00023136"/>
    </source>
</evidence>
<proteinExistence type="predicted"/>
<evidence type="ECO:0000256" key="4">
    <source>
        <dbReference type="ARBA" id="ARBA00022729"/>
    </source>
</evidence>
<evidence type="ECO:0000256" key="5">
    <source>
        <dbReference type="ARBA" id="ARBA00022741"/>
    </source>
</evidence>
<dbReference type="InterPro" id="IPR000858">
    <property type="entry name" value="S_locus_glycoprot_dom"/>
</dbReference>
<dbReference type="EMBL" id="CAMGYJ010000008">
    <property type="protein sequence ID" value="CAI0458822.1"/>
    <property type="molecule type" value="Genomic_DNA"/>
</dbReference>
<keyword evidence="6 10" id="KW-0067">ATP-binding</keyword>
<keyword evidence="9" id="KW-1015">Disulfide bond</keyword>
<dbReference type="GO" id="GO:0005524">
    <property type="term" value="F:ATP binding"/>
    <property type="evidence" value="ECO:0007669"/>
    <property type="project" value="UniProtKB-UniRule"/>
</dbReference>
<sequence length="379" mass="42340">MNQFSYFDNQSETCLTYSQHKGSLISRYVLDPGGQIQLLSWQEFTKRWLVIWRQPAFLYEIDRYCGPYGSFTGESGSSPCRCLTGFVPASQVDYGSGAFYGGCYRSSPLRCDKTDRFWPIPVVRLPDNARISAAGSSKECETSCLSSCSCTAFSYNGTECSVWYVDLLNMRQDVPSGQTICINLAAEEFPSSNHKKWIDLTSCVVGSIVLLVLVILVVFRRWRKQQKAKHGKVMEGSLVTVGFNHKELKNATRNFAEKLGEGGFGSVYKGTLPDSSVVAVKKVEGISFSQAEKHKQFLAEVTTLGVIQHLNLVGFRGFTCDATGMLLVYDYMPNGSLACHLFHENESKTLDWKTRYDIALGTARGLGYIHEKCRGAFYK</sequence>
<keyword evidence="3 11" id="KW-0812">Transmembrane</keyword>
<comment type="subcellular location">
    <subcellularLocation>
        <location evidence="1">Membrane</location>
        <topology evidence="1">Single-pass membrane protein</topology>
    </subcellularLocation>
</comment>